<evidence type="ECO:0000313" key="2">
    <source>
        <dbReference type="EMBL" id="MET4580408.1"/>
    </source>
</evidence>
<dbReference type="EMBL" id="JBEPSH010000017">
    <property type="protein sequence ID" value="MET4580408.1"/>
    <property type="molecule type" value="Genomic_DNA"/>
</dbReference>
<comment type="caution">
    <text evidence="2">The sequence shown here is derived from an EMBL/GenBank/DDBJ whole genome shotgun (WGS) entry which is preliminary data.</text>
</comment>
<dbReference type="Proteomes" id="UP001549320">
    <property type="component" value="Unassembled WGS sequence"/>
</dbReference>
<gene>
    <name evidence="2" type="ORF">ABIE13_005549</name>
</gene>
<keyword evidence="1" id="KW-1133">Transmembrane helix</keyword>
<evidence type="ECO:0000256" key="1">
    <source>
        <dbReference type="SAM" id="Phobius"/>
    </source>
</evidence>
<organism evidence="2 3">
    <name type="scientific">Ottowia thiooxydans</name>
    <dbReference type="NCBI Taxonomy" id="219182"/>
    <lineage>
        <taxon>Bacteria</taxon>
        <taxon>Pseudomonadati</taxon>
        <taxon>Pseudomonadota</taxon>
        <taxon>Betaproteobacteria</taxon>
        <taxon>Burkholderiales</taxon>
        <taxon>Comamonadaceae</taxon>
        <taxon>Ottowia</taxon>
    </lineage>
</organism>
<feature type="transmembrane region" description="Helical" evidence="1">
    <location>
        <begin position="162"/>
        <end position="182"/>
    </location>
</feature>
<evidence type="ECO:0000313" key="3">
    <source>
        <dbReference type="Proteomes" id="UP001549320"/>
    </source>
</evidence>
<proteinExistence type="predicted"/>
<sequence>MCVARLLILSLELIMKPVSFLAVLCIATALFLPALVLADEGHDHGSAAPAAMGPSLPRFAAVSDLFELVGVLEGKRITLWLDRAADNEPVTNARIELDIAGEKFKAEPHEDTYEVVLTAEPTPGVLPVTAIVAAGSDNDLLAGELDLHEQAHAEPVSPAGAWARYASWVGGALALLVLIFFARRLSASRQRRPGDAA</sequence>
<keyword evidence="1" id="KW-0812">Transmembrane</keyword>
<keyword evidence="3" id="KW-1185">Reference proteome</keyword>
<protein>
    <recommendedName>
        <fullName evidence="4">Transmembrane protein</fullName>
    </recommendedName>
</protein>
<reference evidence="2 3" key="1">
    <citation type="submission" date="2024-06" db="EMBL/GenBank/DDBJ databases">
        <title>Sorghum-associated microbial communities from plants grown in Nebraska, USA.</title>
        <authorList>
            <person name="Schachtman D."/>
        </authorList>
    </citation>
    <scope>NUCLEOTIDE SEQUENCE [LARGE SCALE GENOMIC DNA]</scope>
    <source>
        <strain evidence="2 3">2709</strain>
    </source>
</reference>
<name>A0ABV2QIQ1_9BURK</name>
<keyword evidence="1" id="KW-0472">Membrane</keyword>
<accession>A0ABV2QIQ1</accession>
<evidence type="ECO:0008006" key="4">
    <source>
        <dbReference type="Google" id="ProtNLM"/>
    </source>
</evidence>